<dbReference type="PROSITE" id="PS51823">
    <property type="entry name" value="CLU"/>
    <property type="match status" value="1"/>
</dbReference>
<dbReference type="Proteomes" id="UP000664859">
    <property type="component" value="Unassembled WGS sequence"/>
</dbReference>
<reference evidence="2" key="1">
    <citation type="submission" date="2021-02" db="EMBL/GenBank/DDBJ databases">
        <title>First Annotated Genome of the Yellow-green Alga Tribonema minus.</title>
        <authorList>
            <person name="Mahan K.M."/>
        </authorList>
    </citation>
    <scope>NUCLEOTIDE SEQUENCE</scope>
    <source>
        <strain evidence="2">UTEX B ZZ1240</strain>
    </source>
</reference>
<organism evidence="2 3">
    <name type="scientific">Tribonema minus</name>
    <dbReference type="NCBI Taxonomy" id="303371"/>
    <lineage>
        <taxon>Eukaryota</taxon>
        <taxon>Sar</taxon>
        <taxon>Stramenopiles</taxon>
        <taxon>Ochrophyta</taxon>
        <taxon>PX clade</taxon>
        <taxon>Xanthophyceae</taxon>
        <taxon>Tribonematales</taxon>
        <taxon>Tribonemataceae</taxon>
        <taxon>Tribonema</taxon>
    </lineage>
</organism>
<evidence type="ECO:0000259" key="1">
    <source>
        <dbReference type="PROSITE" id="PS51823"/>
    </source>
</evidence>
<sequence>MLCPPPPPPSYPLPPYQTGLPRVKVEDLGDNWNALFQEAQALPEATEMERTYKHLLLATVYRDFTAAAVMYGRTIISEFFLHSYLRSIRPREVGGFAGGKKFLFRGILFKLADGAVGPWAGSDEAAAKAAGHELRGHSYYAHAGVAGLHFSPMCILDYKGFRMVCAAQLPLGAATLISGSSDGGINVVGVGDAEVARVLEEAAARLRLRPHPCRGTTVYSGADVEVHKGLDGNLYMLDLARSMPPEDPKVRTST</sequence>
<dbReference type="InterPro" id="IPR025697">
    <property type="entry name" value="CLU_dom"/>
</dbReference>
<evidence type="ECO:0000313" key="3">
    <source>
        <dbReference type="Proteomes" id="UP000664859"/>
    </source>
</evidence>
<comment type="caution">
    <text evidence="2">The sequence shown here is derived from an EMBL/GenBank/DDBJ whole genome shotgun (WGS) entry which is preliminary data.</text>
</comment>
<dbReference type="OrthoDB" id="201749at2759"/>
<proteinExistence type="predicted"/>
<dbReference type="EMBL" id="JAFCMP010000547">
    <property type="protein sequence ID" value="KAG5175597.1"/>
    <property type="molecule type" value="Genomic_DNA"/>
</dbReference>
<accession>A0A835YKN4</accession>
<dbReference type="GO" id="GO:0005737">
    <property type="term" value="C:cytoplasm"/>
    <property type="evidence" value="ECO:0007669"/>
    <property type="project" value="TreeGrafter"/>
</dbReference>
<keyword evidence="3" id="KW-1185">Reference proteome</keyword>
<gene>
    <name evidence="2" type="ORF">JKP88DRAFT_159391</name>
</gene>
<dbReference type="PANTHER" id="PTHR12601:SF6">
    <property type="entry name" value="CLUSTERED MITOCHONDRIA PROTEIN HOMOLOG"/>
    <property type="match status" value="1"/>
</dbReference>
<dbReference type="InterPro" id="IPR027523">
    <property type="entry name" value="CLU_prot"/>
</dbReference>
<dbReference type="Pfam" id="PF13236">
    <property type="entry name" value="CLU"/>
    <property type="match status" value="1"/>
</dbReference>
<evidence type="ECO:0000313" key="2">
    <source>
        <dbReference type="EMBL" id="KAG5175597.1"/>
    </source>
</evidence>
<name>A0A835YKN4_9STRA</name>
<dbReference type="GO" id="GO:0048312">
    <property type="term" value="P:intracellular distribution of mitochondria"/>
    <property type="evidence" value="ECO:0007669"/>
    <property type="project" value="TreeGrafter"/>
</dbReference>
<dbReference type="GO" id="GO:0003729">
    <property type="term" value="F:mRNA binding"/>
    <property type="evidence" value="ECO:0007669"/>
    <property type="project" value="TreeGrafter"/>
</dbReference>
<dbReference type="AlphaFoldDB" id="A0A835YKN4"/>
<feature type="domain" description="Clu" evidence="1">
    <location>
        <begin position="4"/>
        <end position="250"/>
    </location>
</feature>
<dbReference type="PANTHER" id="PTHR12601">
    <property type="entry name" value="EUKARYOTIC TRANSLATION INITIATION FACTOR 3 SUBUNIT EIF-3"/>
    <property type="match status" value="1"/>
</dbReference>
<protein>
    <submittedName>
        <fullName evidence="2">CLU domain-containing protein</fullName>
    </submittedName>
</protein>